<dbReference type="GO" id="GO:0004672">
    <property type="term" value="F:protein kinase activity"/>
    <property type="evidence" value="ECO:0007669"/>
    <property type="project" value="UniProtKB-ARBA"/>
</dbReference>
<evidence type="ECO:0000256" key="1">
    <source>
        <dbReference type="ARBA" id="ARBA00023012"/>
    </source>
</evidence>
<protein>
    <submittedName>
        <fullName evidence="6">Hpt domain-containing protein</fullName>
    </submittedName>
</protein>
<dbReference type="EMBL" id="JAJNNZ010000007">
    <property type="protein sequence ID" value="MCJ2377248.1"/>
    <property type="molecule type" value="Genomic_DNA"/>
</dbReference>
<feature type="region of interest" description="Disordered" evidence="3">
    <location>
        <begin position="260"/>
        <end position="280"/>
    </location>
</feature>
<reference evidence="6" key="1">
    <citation type="submission" date="2021-11" db="EMBL/GenBank/DDBJ databases">
        <title>Vibrio ZSDE26 sp. nov. and Vibrio ZSDZ34 sp. nov., isolated from coastal seawater in Qingdao.</title>
        <authorList>
            <person name="Zhang P."/>
        </authorList>
    </citation>
    <scope>NUCLEOTIDE SEQUENCE</scope>
    <source>
        <strain evidence="6">ZSDZ34</strain>
    </source>
</reference>
<dbReference type="RefSeq" id="WP_244357188.1">
    <property type="nucleotide sequence ID" value="NZ_JAJNNZ010000007.1"/>
</dbReference>
<dbReference type="InterPro" id="IPR036641">
    <property type="entry name" value="HPT_dom_sf"/>
</dbReference>
<accession>A0A9X2AZ67</accession>
<feature type="transmembrane region" description="Helical" evidence="4">
    <location>
        <begin position="12"/>
        <end position="31"/>
    </location>
</feature>
<dbReference type="AlphaFoldDB" id="A0A9X2AZ67"/>
<keyword evidence="1" id="KW-0902">Two-component regulatory system</keyword>
<dbReference type="GO" id="GO:0000160">
    <property type="term" value="P:phosphorelay signal transduction system"/>
    <property type="evidence" value="ECO:0007669"/>
    <property type="project" value="UniProtKB-KW"/>
</dbReference>
<gene>
    <name evidence="6" type="ORF">LNL84_10445</name>
</gene>
<evidence type="ECO:0000313" key="6">
    <source>
        <dbReference type="EMBL" id="MCJ2377248.1"/>
    </source>
</evidence>
<dbReference type="PROSITE" id="PS50894">
    <property type="entry name" value="HPT"/>
    <property type="match status" value="1"/>
</dbReference>
<proteinExistence type="predicted"/>
<feature type="compositionally biased region" description="Polar residues" evidence="3">
    <location>
        <begin position="268"/>
        <end position="280"/>
    </location>
</feature>
<dbReference type="Pfam" id="PF01627">
    <property type="entry name" value="Hpt"/>
    <property type="match status" value="1"/>
</dbReference>
<evidence type="ECO:0000256" key="2">
    <source>
        <dbReference type="PROSITE-ProRule" id="PRU00110"/>
    </source>
</evidence>
<keyword evidence="4" id="KW-0812">Transmembrane</keyword>
<name>A0A9X2AZ67_9VIBR</name>
<dbReference type="InterPro" id="IPR008207">
    <property type="entry name" value="Sig_transdc_His_kin_Hpt_dom"/>
</dbReference>
<keyword evidence="4" id="KW-1133">Transmembrane helix</keyword>
<evidence type="ECO:0000256" key="4">
    <source>
        <dbReference type="SAM" id="Phobius"/>
    </source>
</evidence>
<feature type="domain" description="HPt" evidence="5">
    <location>
        <begin position="309"/>
        <end position="404"/>
    </location>
</feature>
<evidence type="ECO:0000259" key="5">
    <source>
        <dbReference type="PROSITE" id="PS50894"/>
    </source>
</evidence>
<keyword evidence="4" id="KW-0472">Membrane</keyword>
<sequence length="409" mass="45971">MRLIRAGRYKYISVLLISVIWLLVVAGVLFLDHKQSRVTRQIDEVRHSIENFRQTLFLSEPHRANLVQQLELDLQLVQSQTLLIADDSPLIDDSRAQLVYSLNRFVDQSHDLIELELQISNFAYYIERQKSVATPKLSSLYSELASVVLRALFNDELAGRGVYQSLEGILLAAKDHPESDRVELQKATWQASTLLSNYAQIDFLVDRLIRHPIYNELALSRDTAKKATLIHLYSIVLISTICILLLSSLLIGKQAGIKPPKIKKPQQNEATSIQTSNDTVKVNTPPSLPLSVNESAIDYNKMLETLDKDPDAMLLILRVFTQEHEHDIDKLKTFLGKNSQEAIRIAHTLKGVAGSLHADKLRLTASSAEFALKESGAVSPQQLSDLSSALQEALTSAHHQIQRYSELCH</sequence>
<dbReference type="SUPFAM" id="SSF47226">
    <property type="entry name" value="Histidine-containing phosphotransfer domain, HPT domain"/>
    <property type="match status" value="1"/>
</dbReference>
<evidence type="ECO:0000256" key="3">
    <source>
        <dbReference type="SAM" id="MobiDB-lite"/>
    </source>
</evidence>
<dbReference type="CDD" id="cd00088">
    <property type="entry name" value="HPT"/>
    <property type="match status" value="1"/>
</dbReference>
<organism evidence="6 7">
    <name type="scientific">Vibrio gelatinilyticus</name>
    <dbReference type="NCBI Taxonomy" id="2893468"/>
    <lineage>
        <taxon>Bacteria</taxon>
        <taxon>Pseudomonadati</taxon>
        <taxon>Pseudomonadota</taxon>
        <taxon>Gammaproteobacteria</taxon>
        <taxon>Vibrionales</taxon>
        <taxon>Vibrionaceae</taxon>
        <taxon>Vibrio</taxon>
    </lineage>
</organism>
<dbReference type="Gene3D" id="1.20.120.160">
    <property type="entry name" value="HPT domain"/>
    <property type="match status" value="1"/>
</dbReference>
<dbReference type="Proteomes" id="UP001139488">
    <property type="component" value="Unassembled WGS sequence"/>
</dbReference>
<keyword evidence="7" id="KW-1185">Reference proteome</keyword>
<evidence type="ECO:0000313" key="7">
    <source>
        <dbReference type="Proteomes" id="UP001139488"/>
    </source>
</evidence>
<feature type="transmembrane region" description="Helical" evidence="4">
    <location>
        <begin position="230"/>
        <end position="251"/>
    </location>
</feature>
<comment type="caution">
    <text evidence="6">The sequence shown here is derived from an EMBL/GenBank/DDBJ whole genome shotgun (WGS) entry which is preliminary data.</text>
</comment>
<feature type="modified residue" description="Phosphohistidine" evidence="2">
    <location>
        <position position="347"/>
    </location>
</feature>
<keyword evidence="2" id="KW-0597">Phosphoprotein</keyword>